<dbReference type="PANTHER" id="PTHR30093:SF2">
    <property type="entry name" value="TYPE II SECRETION SYSTEM PROTEIN H"/>
    <property type="match status" value="1"/>
</dbReference>
<dbReference type="Pfam" id="PF07596">
    <property type="entry name" value="SBP_bac_10"/>
    <property type="match status" value="1"/>
</dbReference>
<feature type="region of interest" description="Disordered" evidence="1">
    <location>
        <begin position="316"/>
        <end position="336"/>
    </location>
</feature>
<dbReference type="InterPro" id="IPR045584">
    <property type="entry name" value="Pilin-like"/>
</dbReference>
<dbReference type="Proteomes" id="UP000186309">
    <property type="component" value="Chromosome"/>
</dbReference>
<evidence type="ECO:0000256" key="1">
    <source>
        <dbReference type="SAM" id="MobiDB-lite"/>
    </source>
</evidence>
<gene>
    <name evidence="4" type="ORF">BSF38_01790</name>
</gene>
<evidence type="ECO:0000313" key="4">
    <source>
        <dbReference type="EMBL" id="APW60322.1"/>
    </source>
</evidence>
<feature type="domain" description="DUF1559" evidence="3">
    <location>
        <begin position="49"/>
        <end position="306"/>
    </location>
</feature>
<organism evidence="4 5">
    <name type="scientific">Paludisphaera borealis</name>
    <dbReference type="NCBI Taxonomy" id="1387353"/>
    <lineage>
        <taxon>Bacteria</taxon>
        <taxon>Pseudomonadati</taxon>
        <taxon>Planctomycetota</taxon>
        <taxon>Planctomycetia</taxon>
        <taxon>Isosphaerales</taxon>
        <taxon>Isosphaeraceae</taxon>
        <taxon>Paludisphaera</taxon>
    </lineage>
</organism>
<dbReference type="STRING" id="1387353.BSF38_01790"/>
<keyword evidence="5" id="KW-1185">Reference proteome</keyword>
<dbReference type="KEGG" id="pbor:BSF38_01790"/>
<accession>A0A1U7CN11</accession>
<dbReference type="InterPro" id="IPR011453">
    <property type="entry name" value="DUF1559"/>
</dbReference>
<name>A0A1U7CN11_9BACT</name>
<evidence type="ECO:0000259" key="3">
    <source>
        <dbReference type="Pfam" id="PF07596"/>
    </source>
</evidence>
<feature type="region of interest" description="Disordered" evidence="1">
    <location>
        <begin position="81"/>
        <end position="100"/>
    </location>
</feature>
<sequence length="336" mass="35198">MVDSQQNAARMRFRPRHRDRAGYTLIDALVAIAVVAVVGLFSIMALTRGRESARSVTCQRNLAQIGLALAFYDQSQGALPMIGEPSPIDPPPASGSTGPGPLRTLLETLGVSSLLGMEPEGRNLDRLKGPVLQGIAVPGFFCASDPRATGRVFPSPVSYRATTGDDAEGRTGGFAIGKRTTLAEIEAADGLSYTAAFSERLVGDGRPHQAPENYALVDGPLSEQGCSPDASGSLQADWRGDAGASWNEAGWPSTLYNHAMPPGSKISCLTRDGRSARIGASSGHVAGVGLLMFDGSVKRIVWSVNPSVWREFATVSSPHAPVGPPAPVAGDRPKTP</sequence>
<dbReference type="SUPFAM" id="SSF54523">
    <property type="entry name" value="Pili subunits"/>
    <property type="match status" value="1"/>
</dbReference>
<reference evidence="5" key="1">
    <citation type="submission" date="2016-12" db="EMBL/GenBank/DDBJ databases">
        <title>Comparative genomics of four Isosphaeraceae planctomycetes: a common pool of plasmids and glycoside hydrolase genes.</title>
        <authorList>
            <person name="Ivanova A."/>
        </authorList>
    </citation>
    <scope>NUCLEOTIDE SEQUENCE [LARGE SCALE GENOMIC DNA]</scope>
    <source>
        <strain evidence="5">PX4</strain>
    </source>
</reference>
<dbReference type="AlphaFoldDB" id="A0A1U7CN11"/>
<proteinExistence type="predicted"/>
<evidence type="ECO:0000256" key="2">
    <source>
        <dbReference type="SAM" id="Phobius"/>
    </source>
</evidence>
<keyword evidence="2" id="KW-0812">Transmembrane</keyword>
<protein>
    <recommendedName>
        <fullName evidence="3">DUF1559 domain-containing protein</fullName>
    </recommendedName>
</protein>
<keyword evidence="2" id="KW-0472">Membrane</keyword>
<keyword evidence="2" id="KW-1133">Transmembrane helix</keyword>
<dbReference type="PANTHER" id="PTHR30093">
    <property type="entry name" value="GENERAL SECRETION PATHWAY PROTEIN G"/>
    <property type="match status" value="1"/>
</dbReference>
<feature type="transmembrane region" description="Helical" evidence="2">
    <location>
        <begin position="21"/>
        <end position="46"/>
    </location>
</feature>
<dbReference type="EMBL" id="CP019082">
    <property type="protein sequence ID" value="APW60322.1"/>
    <property type="molecule type" value="Genomic_DNA"/>
</dbReference>
<evidence type="ECO:0000313" key="5">
    <source>
        <dbReference type="Proteomes" id="UP000186309"/>
    </source>
</evidence>